<accession>A0ABY5ANV2</accession>
<sequence length="50" mass="5709">MSRNDEINPTVVMTRTGANPPINKKQFELKYASGMPWFQSGRHSFHATTE</sequence>
<feature type="region of interest" description="Disordered" evidence="1">
    <location>
        <begin position="1"/>
        <end position="21"/>
    </location>
</feature>
<name>A0ABY5ANV2_9CYAN</name>
<evidence type="ECO:0000313" key="2">
    <source>
        <dbReference type="EMBL" id="USR90593.1"/>
    </source>
</evidence>
<proteinExistence type="predicted"/>
<evidence type="ECO:0000256" key="1">
    <source>
        <dbReference type="SAM" id="MobiDB-lite"/>
    </source>
</evidence>
<dbReference type="RefSeq" id="WP_252662619.1">
    <property type="nucleotide sequence ID" value="NZ_CP098611.1"/>
</dbReference>
<dbReference type="EMBL" id="CP098611">
    <property type="protein sequence ID" value="USR90593.1"/>
    <property type="molecule type" value="Genomic_DNA"/>
</dbReference>
<keyword evidence="3" id="KW-1185">Reference proteome</keyword>
<reference evidence="2" key="1">
    <citation type="submission" date="2022-06" db="EMBL/GenBank/DDBJ databases">
        <title>Genome sequence of Phormidium yuhuli AB48 isolated from an industrial photobioreactor environment.</title>
        <authorList>
            <person name="Qiu Y."/>
            <person name="Noonan A.J.C."/>
            <person name="Dofher K."/>
            <person name="Koch M."/>
            <person name="Kieft B."/>
            <person name="Lin X."/>
            <person name="Ziels R.M."/>
            <person name="Hallam S.J."/>
        </authorList>
    </citation>
    <scope>NUCLEOTIDE SEQUENCE</scope>
    <source>
        <strain evidence="2">AB48</strain>
    </source>
</reference>
<dbReference type="Proteomes" id="UP001056708">
    <property type="component" value="Chromosome"/>
</dbReference>
<protein>
    <submittedName>
        <fullName evidence="2">Uncharacterized protein</fullName>
    </submittedName>
</protein>
<gene>
    <name evidence="2" type="ORF">NEA10_17440</name>
</gene>
<evidence type="ECO:0000313" key="3">
    <source>
        <dbReference type="Proteomes" id="UP001056708"/>
    </source>
</evidence>
<organism evidence="2 3">
    <name type="scientific">Phormidium yuhuli AB48</name>
    <dbReference type="NCBI Taxonomy" id="2940671"/>
    <lineage>
        <taxon>Bacteria</taxon>
        <taxon>Bacillati</taxon>
        <taxon>Cyanobacteriota</taxon>
        <taxon>Cyanophyceae</taxon>
        <taxon>Oscillatoriophycideae</taxon>
        <taxon>Oscillatoriales</taxon>
        <taxon>Oscillatoriaceae</taxon>
        <taxon>Phormidium</taxon>
        <taxon>Phormidium yuhuli</taxon>
    </lineage>
</organism>